<dbReference type="SUPFAM" id="SSF56935">
    <property type="entry name" value="Porins"/>
    <property type="match status" value="1"/>
</dbReference>
<feature type="signal peptide" evidence="1">
    <location>
        <begin position="1"/>
        <end position="21"/>
    </location>
</feature>
<sequence>MKQLSFLLPLLGLFLATTLAAQQPTISNLRPYGQSGVNEFEYLKKNDYDFDGLKVRIGGNFAQQFQALDHVNTLVDLDGDGAFDNELYALKPGFNLATANLNIDVQLAKGIRLNLITYLSSRHHPEAWVKGGYIQFDELPFFESDFVDGIMDKVTLRVGHMEINYGDAHFRRTDNGNAMFNPFVGNYIVDAFNTEIGAEAYYKQGDLSAMLAVTGGEINGNITEANTSEVDENSKRSPSIIGKIAYDGQISEQLRLRLTGSAYYTASSAVNHLYSGDRGGSRYYLVMAAPGSGAGDRGVFSSGRYSPGFTDQVTAFMGNAFVKFGGLEFFGTYEMGSGRNWFETEARSMTQLAGDLVYRIGKNEDFYLGARYNTMTAEEAGGQEVTINRYQLGGGWFVTENILFKLEYVNQDYKGFAPGSLLSDGNFNGMMVEAVVGF</sequence>
<dbReference type="OrthoDB" id="638836at2"/>
<gene>
    <name evidence="2" type="ORF">FRY97_11615</name>
</gene>
<organism evidence="2 3">
    <name type="scientific">Phaeodactylibacter luteus</name>
    <dbReference type="NCBI Taxonomy" id="1564516"/>
    <lineage>
        <taxon>Bacteria</taxon>
        <taxon>Pseudomonadati</taxon>
        <taxon>Bacteroidota</taxon>
        <taxon>Saprospiria</taxon>
        <taxon>Saprospirales</taxon>
        <taxon>Haliscomenobacteraceae</taxon>
        <taxon>Phaeodactylibacter</taxon>
    </lineage>
</organism>
<name>A0A5C6RKP6_9BACT</name>
<keyword evidence="3" id="KW-1185">Reference proteome</keyword>
<evidence type="ECO:0008006" key="4">
    <source>
        <dbReference type="Google" id="ProtNLM"/>
    </source>
</evidence>
<dbReference type="RefSeq" id="WP_147167701.1">
    <property type="nucleotide sequence ID" value="NZ_VOOR01000021.1"/>
</dbReference>
<comment type="caution">
    <text evidence="2">The sequence shown here is derived from an EMBL/GenBank/DDBJ whole genome shotgun (WGS) entry which is preliminary data.</text>
</comment>
<evidence type="ECO:0000313" key="3">
    <source>
        <dbReference type="Proteomes" id="UP000321580"/>
    </source>
</evidence>
<dbReference type="Proteomes" id="UP000321580">
    <property type="component" value="Unassembled WGS sequence"/>
</dbReference>
<reference evidence="2 3" key="1">
    <citation type="submission" date="2019-08" db="EMBL/GenBank/DDBJ databases">
        <title>Genome of Phaeodactylibacter luteus.</title>
        <authorList>
            <person name="Bowman J.P."/>
        </authorList>
    </citation>
    <scope>NUCLEOTIDE SEQUENCE [LARGE SCALE GENOMIC DNA]</scope>
    <source>
        <strain evidence="2 3">KCTC 42180</strain>
    </source>
</reference>
<evidence type="ECO:0000313" key="2">
    <source>
        <dbReference type="EMBL" id="TXB62981.1"/>
    </source>
</evidence>
<accession>A0A5C6RKP6</accession>
<feature type="chain" id="PRO_5022913748" description="Porin" evidence="1">
    <location>
        <begin position="22"/>
        <end position="438"/>
    </location>
</feature>
<keyword evidence="1" id="KW-0732">Signal</keyword>
<dbReference type="EMBL" id="VOOR01000021">
    <property type="protein sequence ID" value="TXB62981.1"/>
    <property type="molecule type" value="Genomic_DNA"/>
</dbReference>
<evidence type="ECO:0000256" key="1">
    <source>
        <dbReference type="SAM" id="SignalP"/>
    </source>
</evidence>
<protein>
    <recommendedName>
        <fullName evidence="4">Porin</fullName>
    </recommendedName>
</protein>
<proteinExistence type="predicted"/>
<dbReference type="AlphaFoldDB" id="A0A5C6RKP6"/>